<evidence type="ECO:0000313" key="2">
    <source>
        <dbReference type="Proteomes" id="UP001159363"/>
    </source>
</evidence>
<organism evidence="1 2">
    <name type="scientific">Dryococelus australis</name>
    <dbReference type="NCBI Taxonomy" id="614101"/>
    <lineage>
        <taxon>Eukaryota</taxon>
        <taxon>Metazoa</taxon>
        <taxon>Ecdysozoa</taxon>
        <taxon>Arthropoda</taxon>
        <taxon>Hexapoda</taxon>
        <taxon>Insecta</taxon>
        <taxon>Pterygota</taxon>
        <taxon>Neoptera</taxon>
        <taxon>Polyneoptera</taxon>
        <taxon>Phasmatodea</taxon>
        <taxon>Verophasmatodea</taxon>
        <taxon>Anareolatae</taxon>
        <taxon>Phasmatidae</taxon>
        <taxon>Eurycanthinae</taxon>
        <taxon>Dryococelus</taxon>
    </lineage>
</organism>
<gene>
    <name evidence="1" type="ORF">PR048_006683</name>
</gene>
<dbReference type="PANTHER" id="PTHR45749">
    <property type="match status" value="1"/>
</dbReference>
<reference evidence="1 2" key="1">
    <citation type="submission" date="2023-02" db="EMBL/GenBank/DDBJ databases">
        <title>LHISI_Scaffold_Assembly.</title>
        <authorList>
            <person name="Stuart O.P."/>
            <person name="Cleave R."/>
            <person name="Magrath M.J.L."/>
            <person name="Mikheyev A.S."/>
        </authorList>
    </citation>
    <scope>NUCLEOTIDE SEQUENCE [LARGE SCALE GENOMIC DNA]</scope>
    <source>
        <strain evidence="1">Daus_M_001</strain>
        <tissue evidence="1">Leg muscle</tissue>
    </source>
</reference>
<evidence type="ECO:0000313" key="1">
    <source>
        <dbReference type="EMBL" id="KAJ8894073.1"/>
    </source>
</evidence>
<evidence type="ECO:0008006" key="3">
    <source>
        <dbReference type="Google" id="ProtNLM"/>
    </source>
</evidence>
<dbReference type="PANTHER" id="PTHR45749:SF21">
    <property type="entry name" value="DUF4371 DOMAIN-CONTAINING PROTEIN"/>
    <property type="match status" value="1"/>
</dbReference>
<keyword evidence="2" id="KW-1185">Reference proteome</keyword>
<comment type="caution">
    <text evidence="1">The sequence shown here is derived from an EMBL/GenBank/DDBJ whole genome shotgun (WGS) entry which is preliminary data.</text>
</comment>
<protein>
    <recommendedName>
        <fullName evidence="3">DUF4371 domain-containing protein</fullName>
    </recommendedName>
</protein>
<name>A0ABQ9IBP7_9NEOP</name>
<accession>A0ABQ9IBP7</accession>
<dbReference type="EMBL" id="JARBHB010000002">
    <property type="protein sequence ID" value="KAJ8894073.1"/>
    <property type="molecule type" value="Genomic_DNA"/>
</dbReference>
<sequence>MSPDIQNQVIDAVNDSECFNILADETTDAKGIEQLSLCARYVNNTESCYVDRQGFLKFVPVYDLRGSAFTWTILRTLKKINHECAITGLPIINSSVIPHSCSCSLWKQFSKFSFDSSLQPTRNSKQHRDSTGRGVIFLDTHPDDKIF</sequence>
<dbReference type="Proteomes" id="UP001159363">
    <property type="component" value="Chromosome 2"/>
</dbReference>
<proteinExistence type="predicted"/>